<name>F5YM28_TREPZ</name>
<gene>
    <name evidence="12" type="ordered locus">TREPR_1759</name>
</gene>
<dbReference type="GO" id="GO:0005524">
    <property type="term" value="F:ATP binding"/>
    <property type="evidence" value="ECO:0007669"/>
    <property type="project" value="UniProtKB-KW"/>
</dbReference>
<sequence length="262" mass="28387">MQVLDWAEFAENGLDAPGFSMPGGSAMTIGVFDGVHLGHRLLLERVLQSALFPVAVTFKRSPKFVLRPETDEGDILGEDQKLRILEQMGIGLTVMIDFSEKFSKLSGKEFIDLLKDRGNLRYLVIGSNFRCGYRHDTDAPSIKAMTRAGGITTDVVEPILAGGERISSSRIRAAIAAGSLVEAAALLGRRVEIDLSGLSVTPGPGGVYFHPASRQQITPPQGRYPVLLFEKNSPVGMETEVSMVPEGLFVPAPFNAVRIEFA</sequence>
<dbReference type="InterPro" id="IPR014729">
    <property type="entry name" value="Rossmann-like_a/b/a_fold"/>
</dbReference>
<evidence type="ECO:0000256" key="4">
    <source>
        <dbReference type="ARBA" id="ARBA00022643"/>
    </source>
</evidence>
<dbReference type="AlphaFoldDB" id="F5YM28"/>
<evidence type="ECO:0000256" key="8">
    <source>
        <dbReference type="ARBA" id="ARBA00022827"/>
    </source>
</evidence>
<dbReference type="Proteomes" id="UP000009223">
    <property type="component" value="Chromosome"/>
</dbReference>
<evidence type="ECO:0000256" key="7">
    <source>
        <dbReference type="ARBA" id="ARBA00022741"/>
    </source>
</evidence>
<dbReference type="Pfam" id="PF06574">
    <property type="entry name" value="FAD_syn"/>
    <property type="match status" value="1"/>
</dbReference>
<keyword evidence="4" id="KW-0288">FMN</keyword>
<dbReference type="EC" id="2.7.7.2" evidence="2"/>
<evidence type="ECO:0000256" key="10">
    <source>
        <dbReference type="ARBA" id="ARBA00049494"/>
    </source>
</evidence>
<protein>
    <recommendedName>
        <fullName evidence="2">FAD synthase</fullName>
        <ecNumber evidence="2">2.7.7.2</ecNumber>
    </recommendedName>
</protein>
<keyword evidence="13" id="KW-1185">Reference proteome</keyword>
<dbReference type="eggNOG" id="COG0196">
    <property type="taxonomic scope" value="Bacteria"/>
</dbReference>
<keyword evidence="6" id="KW-0548">Nucleotidyltransferase</keyword>
<dbReference type="OrthoDB" id="9803667at2"/>
<evidence type="ECO:0000256" key="6">
    <source>
        <dbReference type="ARBA" id="ARBA00022695"/>
    </source>
</evidence>
<dbReference type="KEGG" id="tpi:TREPR_1759"/>
<proteinExistence type="predicted"/>
<organism evidence="12 13">
    <name type="scientific">Treponema primitia (strain ATCC BAA-887 / DSM 12427 / ZAS-2)</name>
    <dbReference type="NCBI Taxonomy" id="545694"/>
    <lineage>
        <taxon>Bacteria</taxon>
        <taxon>Pseudomonadati</taxon>
        <taxon>Spirochaetota</taxon>
        <taxon>Spirochaetia</taxon>
        <taxon>Spirochaetales</taxon>
        <taxon>Treponemataceae</taxon>
        <taxon>Treponema</taxon>
    </lineage>
</organism>
<dbReference type="CDD" id="cd02064">
    <property type="entry name" value="FAD_synthetase_N"/>
    <property type="match status" value="1"/>
</dbReference>
<evidence type="ECO:0000256" key="2">
    <source>
        <dbReference type="ARBA" id="ARBA00012393"/>
    </source>
</evidence>
<dbReference type="GO" id="GO:0006747">
    <property type="term" value="P:FAD biosynthetic process"/>
    <property type="evidence" value="ECO:0007669"/>
    <property type="project" value="UniProtKB-UniPathway"/>
</dbReference>
<reference evidence="12 13" key="2">
    <citation type="journal article" date="2011" name="ISME J.">
        <title>RNA-seq reveals cooperative metabolic interactions between two termite-gut spirochete species in co-culture.</title>
        <authorList>
            <person name="Rosenthal A.Z."/>
            <person name="Matson E.G."/>
            <person name="Eldar A."/>
            <person name="Leadbetter J.R."/>
        </authorList>
    </citation>
    <scope>NUCLEOTIDE SEQUENCE [LARGE SCALE GENOMIC DNA]</scope>
    <source>
        <strain evidence="13">ATCC BAA-887 / DSM 12427 / ZAS-2</strain>
    </source>
</reference>
<keyword evidence="9" id="KW-0067">ATP-binding</keyword>
<keyword evidence="7" id="KW-0547">Nucleotide-binding</keyword>
<feature type="domain" description="FAD synthetase" evidence="11">
    <location>
        <begin position="23"/>
        <end position="170"/>
    </location>
</feature>
<evidence type="ECO:0000256" key="5">
    <source>
        <dbReference type="ARBA" id="ARBA00022679"/>
    </source>
</evidence>
<reference evidence="13" key="1">
    <citation type="submission" date="2009-12" db="EMBL/GenBank/DDBJ databases">
        <title>Complete sequence of Treponema primitia strain ZAS-2.</title>
        <authorList>
            <person name="Tetu S.G."/>
            <person name="Matson E."/>
            <person name="Ren Q."/>
            <person name="Seshadri R."/>
            <person name="Elbourne L."/>
            <person name="Hassan K.A."/>
            <person name="Durkin A."/>
            <person name="Radune D."/>
            <person name="Mohamoud Y."/>
            <person name="Shay R."/>
            <person name="Jin S."/>
            <person name="Zhang X."/>
            <person name="Lucey K."/>
            <person name="Ballor N.R."/>
            <person name="Ottesen E."/>
            <person name="Rosenthal R."/>
            <person name="Allen A."/>
            <person name="Leadbetter J.R."/>
            <person name="Paulsen I.T."/>
        </authorList>
    </citation>
    <scope>NUCLEOTIDE SEQUENCE [LARGE SCALE GENOMIC DNA]</scope>
    <source>
        <strain evidence="13">ATCC BAA-887 / DSM 12427 / ZAS-2</strain>
    </source>
</reference>
<evidence type="ECO:0000313" key="12">
    <source>
        <dbReference type="EMBL" id="AEF83526.1"/>
    </source>
</evidence>
<dbReference type="RefSeq" id="WP_015708369.1">
    <property type="nucleotide sequence ID" value="NC_015578.1"/>
</dbReference>
<dbReference type="InterPro" id="IPR015864">
    <property type="entry name" value="FAD_synthase"/>
</dbReference>
<comment type="pathway">
    <text evidence="1">Cofactor biosynthesis; FAD biosynthesis; FAD from FMN: step 1/1.</text>
</comment>
<dbReference type="HOGENOM" id="CLU_048437_1_0_12"/>
<evidence type="ECO:0000256" key="1">
    <source>
        <dbReference type="ARBA" id="ARBA00004726"/>
    </source>
</evidence>
<dbReference type="UniPathway" id="UPA00277">
    <property type="reaction ID" value="UER00407"/>
</dbReference>
<dbReference type="GO" id="GO:0009231">
    <property type="term" value="P:riboflavin biosynthetic process"/>
    <property type="evidence" value="ECO:0007669"/>
    <property type="project" value="InterPro"/>
</dbReference>
<dbReference type="Gene3D" id="3.40.50.620">
    <property type="entry name" value="HUPs"/>
    <property type="match status" value="1"/>
</dbReference>
<keyword evidence="8" id="KW-0274">FAD</keyword>
<comment type="catalytic activity">
    <reaction evidence="10">
        <text>FMN + ATP + H(+) = FAD + diphosphate</text>
        <dbReference type="Rhea" id="RHEA:17237"/>
        <dbReference type="ChEBI" id="CHEBI:15378"/>
        <dbReference type="ChEBI" id="CHEBI:30616"/>
        <dbReference type="ChEBI" id="CHEBI:33019"/>
        <dbReference type="ChEBI" id="CHEBI:57692"/>
        <dbReference type="ChEBI" id="CHEBI:58210"/>
        <dbReference type="EC" id="2.7.7.2"/>
    </reaction>
</comment>
<evidence type="ECO:0000256" key="3">
    <source>
        <dbReference type="ARBA" id="ARBA00022630"/>
    </source>
</evidence>
<evidence type="ECO:0000259" key="11">
    <source>
        <dbReference type="Pfam" id="PF06574"/>
    </source>
</evidence>
<dbReference type="EMBL" id="CP001843">
    <property type="protein sequence ID" value="AEF83526.1"/>
    <property type="molecule type" value="Genomic_DNA"/>
</dbReference>
<evidence type="ECO:0000313" key="13">
    <source>
        <dbReference type="Proteomes" id="UP000009223"/>
    </source>
</evidence>
<keyword evidence="3" id="KW-0285">Flavoprotein</keyword>
<evidence type="ECO:0000256" key="9">
    <source>
        <dbReference type="ARBA" id="ARBA00022840"/>
    </source>
</evidence>
<dbReference type="STRING" id="545694.TREPR_1759"/>
<dbReference type="GO" id="GO:0003919">
    <property type="term" value="F:FMN adenylyltransferase activity"/>
    <property type="evidence" value="ECO:0007669"/>
    <property type="project" value="UniProtKB-EC"/>
</dbReference>
<dbReference type="SUPFAM" id="SSF52374">
    <property type="entry name" value="Nucleotidylyl transferase"/>
    <property type="match status" value="1"/>
</dbReference>
<keyword evidence="5" id="KW-0808">Transferase</keyword>
<accession>F5YM28</accession>